<keyword evidence="1" id="KW-0472">Membrane</keyword>
<feature type="transmembrane region" description="Helical" evidence="1">
    <location>
        <begin position="137"/>
        <end position="159"/>
    </location>
</feature>
<dbReference type="PANTHER" id="PTHR18640">
    <property type="entry name" value="SOLUTE CARRIER FAMILY 10 MEMBER 7"/>
    <property type="match status" value="1"/>
</dbReference>
<evidence type="ECO:0000313" key="3">
    <source>
        <dbReference type="Proteomes" id="UP000298602"/>
    </source>
</evidence>
<feature type="transmembrane region" description="Helical" evidence="1">
    <location>
        <begin position="171"/>
        <end position="190"/>
    </location>
</feature>
<dbReference type="EMBL" id="CP040098">
    <property type="protein sequence ID" value="QCQ20911.1"/>
    <property type="molecule type" value="Genomic_DNA"/>
</dbReference>
<gene>
    <name evidence="2" type="ORF">FDQ92_01070</name>
</gene>
<sequence>MRRGGHDVLHVVKRYWFLSSLVPVAAVTLGDAGESVASLGRWLQRHHGPDGVIFSIFLLSGLGLDARRLKTGLTDVAATLSALTVIFVVSPLTALALSAAPLSDGLRIGLMIVALMPTTLSSGVVMTGVSGGNMANALFITVIANFLGILTVPLGLDIFLGGLGAASGVPIPWLAFMVRIASLVAFPLMLGMILRPRVVPWFHRFGVSPDHAVGVINGCLVLVIVWIALSTSRQTIVGDWTVLIQVVPLAVAFHAVLLAASGLLCRLLKLAPGRRESVIFMGSQKTLPLSILVQVAVFPDYGKALVFCVVHHLVHLMMDGYLAERLKP</sequence>
<feature type="transmembrane region" description="Helical" evidence="1">
    <location>
        <begin position="211"/>
        <end position="230"/>
    </location>
</feature>
<dbReference type="InterPro" id="IPR038770">
    <property type="entry name" value="Na+/solute_symporter_sf"/>
</dbReference>
<protein>
    <submittedName>
        <fullName evidence="2">Bile acid:sodium symporter</fullName>
    </submittedName>
</protein>
<keyword evidence="1" id="KW-0812">Transmembrane</keyword>
<dbReference type="OrthoDB" id="5430416at2"/>
<reference evidence="2 3" key="1">
    <citation type="submission" date="2019-05" db="EMBL/GenBank/DDBJ databases">
        <title>The Complete Genome Sequence of the n-alkane-degrading Desulfoglaeba alkanexedens ALDC reveals multiple alkylsuccinate synthase gene clusters.</title>
        <authorList>
            <person name="Callaghan A.V."/>
            <person name="Davidova I.A."/>
            <person name="Duncan K.E."/>
            <person name="Morris B."/>
            <person name="McInerney M.J."/>
        </authorList>
    </citation>
    <scope>NUCLEOTIDE SEQUENCE [LARGE SCALE GENOMIC DNA]</scope>
    <source>
        <strain evidence="2 3">ALDC</strain>
    </source>
</reference>
<proteinExistence type="predicted"/>
<keyword evidence="1" id="KW-1133">Transmembrane helix</keyword>
<reference evidence="2 3" key="2">
    <citation type="submission" date="2019-05" db="EMBL/GenBank/DDBJ databases">
        <authorList>
            <person name="Suflita J.M."/>
            <person name="Marks C.R."/>
        </authorList>
    </citation>
    <scope>NUCLEOTIDE SEQUENCE [LARGE SCALE GENOMIC DNA]</scope>
    <source>
        <strain evidence="2 3">ALDC</strain>
    </source>
</reference>
<dbReference type="PANTHER" id="PTHR18640:SF10">
    <property type="entry name" value="SODIUM_METABOLITE COTRANSPORTER BASS4, CHLOROPLASTIC-RELATED"/>
    <property type="match status" value="1"/>
</dbReference>
<evidence type="ECO:0000256" key="1">
    <source>
        <dbReference type="SAM" id="Phobius"/>
    </source>
</evidence>
<dbReference type="Pfam" id="PF13593">
    <property type="entry name" value="SBF_like"/>
    <property type="match status" value="1"/>
</dbReference>
<feature type="transmembrane region" description="Helical" evidence="1">
    <location>
        <begin position="76"/>
        <end position="100"/>
    </location>
</feature>
<keyword evidence="3" id="KW-1185">Reference proteome</keyword>
<dbReference type="KEGG" id="dax:FDQ92_01070"/>
<dbReference type="Proteomes" id="UP000298602">
    <property type="component" value="Chromosome"/>
</dbReference>
<accession>A0A4V1ERA0</accession>
<organism evidence="2 3">
    <name type="scientific">Desulfoglaeba alkanexedens ALDC</name>
    <dbReference type="NCBI Taxonomy" id="980445"/>
    <lineage>
        <taxon>Bacteria</taxon>
        <taxon>Pseudomonadati</taxon>
        <taxon>Thermodesulfobacteriota</taxon>
        <taxon>Syntrophobacteria</taxon>
        <taxon>Syntrophobacterales</taxon>
        <taxon>Syntrophobacteraceae</taxon>
        <taxon>Desulfoglaeba</taxon>
    </lineage>
</organism>
<name>A0A4V1ERA0_9BACT</name>
<dbReference type="Gene3D" id="1.20.1530.20">
    <property type="match status" value="1"/>
</dbReference>
<feature type="transmembrane region" description="Helical" evidence="1">
    <location>
        <begin position="242"/>
        <end position="265"/>
    </location>
</feature>
<evidence type="ECO:0000313" key="2">
    <source>
        <dbReference type="EMBL" id="QCQ20911.1"/>
    </source>
</evidence>
<feature type="transmembrane region" description="Helical" evidence="1">
    <location>
        <begin position="106"/>
        <end position="125"/>
    </location>
</feature>
<dbReference type="InterPro" id="IPR016833">
    <property type="entry name" value="Put_Na-Bile_cotransptr"/>
</dbReference>
<dbReference type="AlphaFoldDB" id="A0A4V1ERA0"/>